<keyword evidence="3" id="KW-1185">Reference proteome</keyword>
<feature type="compositionally biased region" description="Basic and acidic residues" evidence="1">
    <location>
        <begin position="1"/>
        <end position="13"/>
    </location>
</feature>
<feature type="region of interest" description="Disordered" evidence="1">
    <location>
        <begin position="132"/>
        <end position="167"/>
    </location>
</feature>
<feature type="compositionally biased region" description="Polar residues" evidence="1">
    <location>
        <begin position="35"/>
        <end position="56"/>
    </location>
</feature>
<name>A0A0E0KSP3_ORYPU</name>
<evidence type="ECO:0000313" key="2">
    <source>
        <dbReference type="EnsemblPlants" id="OPUNC04G16090.1"/>
    </source>
</evidence>
<dbReference type="STRING" id="4537.A0A0E0KSP3"/>
<dbReference type="Gramene" id="OPUNC04G16090.1">
    <property type="protein sequence ID" value="OPUNC04G16090.1"/>
    <property type="gene ID" value="OPUNC04G16090"/>
</dbReference>
<organism evidence="2">
    <name type="scientific">Oryza punctata</name>
    <name type="common">Red rice</name>
    <dbReference type="NCBI Taxonomy" id="4537"/>
    <lineage>
        <taxon>Eukaryota</taxon>
        <taxon>Viridiplantae</taxon>
        <taxon>Streptophyta</taxon>
        <taxon>Embryophyta</taxon>
        <taxon>Tracheophyta</taxon>
        <taxon>Spermatophyta</taxon>
        <taxon>Magnoliopsida</taxon>
        <taxon>Liliopsida</taxon>
        <taxon>Poales</taxon>
        <taxon>Poaceae</taxon>
        <taxon>BOP clade</taxon>
        <taxon>Oryzoideae</taxon>
        <taxon>Oryzeae</taxon>
        <taxon>Oryzinae</taxon>
        <taxon>Oryza</taxon>
    </lineage>
</organism>
<dbReference type="OMA" id="ANSIQME"/>
<dbReference type="AlphaFoldDB" id="A0A0E0KSP3"/>
<sequence>MEISENSRQKELESAQEENTMGIPEISKTKDFSSEKQIANSIQMEESTNPRANWSSQEINSPEIAYGGQMLHEEYALLSSQTEPGQQMSYTALIQQVIQSQSPKINLHTNQNSMILTTNRCHDEYEQMIVGAEQENDAKNQQRSNRAREQKQQKNRELESSKKTKKK</sequence>
<evidence type="ECO:0000256" key="1">
    <source>
        <dbReference type="SAM" id="MobiDB-lite"/>
    </source>
</evidence>
<proteinExistence type="predicted"/>
<dbReference type="HOGENOM" id="CLU_156170_0_0_1"/>
<reference evidence="2" key="2">
    <citation type="submission" date="2018-05" db="EMBL/GenBank/DDBJ databases">
        <title>OpunRS2 (Oryza punctata Reference Sequence Version 2).</title>
        <authorList>
            <person name="Zhang J."/>
            <person name="Kudrna D."/>
            <person name="Lee S."/>
            <person name="Talag J."/>
            <person name="Welchert J."/>
            <person name="Wing R.A."/>
        </authorList>
    </citation>
    <scope>NUCLEOTIDE SEQUENCE [LARGE SCALE GENOMIC DNA]</scope>
</reference>
<feature type="compositionally biased region" description="Basic and acidic residues" evidence="1">
    <location>
        <begin position="136"/>
        <end position="167"/>
    </location>
</feature>
<feature type="region of interest" description="Disordered" evidence="1">
    <location>
        <begin position="1"/>
        <end position="56"/>
    </location>
</feature>
<evidence type="ECO:0000313" key="3">
    <source>
        <dbReference type="Proteomes" id="UP000026962"/>
    </source>
</evidence>
<accession>A0A0E0KSP3</accession>
<dbReference type="Proteomes" id="UP000026962">
    <property type="component" value="Chromosome 4"/>
</dbReference>
<reference evidence="2" key="1">
    <citation type="submission" date="2015-04" db="UniProtKB">
        <authorList>
            <consortium name="EnsemblPlants"/>
        </authorList>
    </citation>
    <scope>IDENTIFICATION</scope>
</reference>
<dbReference type="EnsemblPlants" id="OPUNC04G16090.1">
    <property type="protein sequence ID" value="OPUNC04G16090.1"/>
    <property type="gene ID" value="OPUNC04G16090"/>
</dbReference>
<protein>
    <submittedName>
        <fullName evidence="2">Uncharacterized protein</fullName>
    </submittedName>
</protein>